<dbReference type="PROSITE" id="PS51257">
    <property type="entry name" value="PROKAR_LIPOPROTEIN"/>
    <property type="match status" value="1"/>
</dbReference>
<dbReference type="SUPFAM" id="SSF49299">
    <property type="entry name" value="PKD domain"/>
    <property type="match status" value="1"/>
</dbReference>
<evidence type="ECO:0000256" key="1">
    <source>
        <dbReference type="SAM" id="SignalP"/>
    </source>
</evidence>
<name>A0A2A4G8I9_9FLAO</name>
<sequence>MQIPKRVLTSLLRAKRSLPYLMGAFLLLWSVSCETNDDSETVFPLTAEIFNTVDGKKVAFQGLTHSASSWSWDFGDGNTSSEQNPVHVYQDGGYYDVVFTATDASGNAITKEVKLAIDLTPYILLTGGPTAANGKTWKLDPAHSEDWFANSDADLSVFDGLKPLPTGVFGNPLGISEVYDDTFTFHFDGNYDMDLQADGGGLSNVFYQLATSGGADILAGPNAGFPFVNATFNLDADATFTFTENDNISVASVYGLPTGFVDYNDVTTLSFSGNGYVGYRDFETRAIVRNVSDTSMQLVLFVLASADFMPPNTPIPLNTHALVLTFKAVQ</sequence>
<gene>
    <name evidence="3" type="ORF">B7P33_06055</name>
</gene>
<dbReference type="SMART" id="SM00089">
    <property type="entry name" value="PKD"/>
    <property type="match status" value="1"/>
</dbReference>
<feature type="chain" id="PRO_5012381660" description="PKD domain-containing protein" evidence="1">
    <location>
        <begin position="36"/>
        <end position="330"/>
    </location>
</feature>
<keyword evidence="1" id="KW-0732">Signal</keyword>
<dbReference type="Proteomes" id="UP000219559">
    <property type="component" value="Unassembled WGS sequence"/>
</dbReference>
<protein>
    <recommendedName>
        <fullName evidence="2">PKD domain-containing protein</fullName>
    </recommendedName>
</protein>
<dbReference type="Pfam" id="PF18911">
    <property type="entry name" value="PKD_4"/>
    <property type="match status" value="1"/>
</dbReference>
<evidence type="ECO:0000259" key="2">
    <source>
        <dbReference type="PROSITE" id="PS50093"/>
    </source>
</evidence>
<accession>A0A2A4G8I9</accession>
<feature type="signal peptide" evidence="1">
    <location>
        <begin position="1"/>
        <end position="35"/>
    </location>
</feature>
<evidence type="ECO:0000313" key="3">
    <source>
        <dbReference type="EMBL" id="PCE64731.1"/>
    </source>
</evidence>
<feature type="domain" description="PKD" evidence="2">
    <location>
        <begin position="64"/>
        <end position="122"/>
    </location>
</feature>
<dbReference type="InterPro" id="IPR035986">
    <property type="entry name" value="PKD_dom_sf"/>
</dbReference>
<dbReference type="RefSeq" id="WP_097440011.1">
    <property type="nucleotide sequence ID" value="NZ_KZ300476.1"/>
</dbReference>
<dbReference type="AlphaFoldDB" id="A0A2A4G8I9"/>
<proteinExistence type="predicted"/>
<dbReference type="InterPro" id="IPR022409">
    <property type="entry name" value="PKD/Chitinase_dom"/>
</dbReference>
<dbReference type="InterPro" id="IPR000601">
    <property type="entry name" value="PKD_dom"/>
</dbReference>
<dbReference type="PROSITE" id="PS50093">
    <property type="entry name" value="PKD"/>
    <property type="match status" value="1"/>
</dbReference>
<keyword evidence="4" id="KW-1185">Reference proteome</keyword>
<dbReference type="InterPro" id="IPR013783">
    <property type="entry name" value="Ig-like_fold"/>
</dbReference>
<dbReference type="EMBL" id="NBWU01000002">
    <property type="protein sequence ID" value="PCE64731.1"/>
    <property type="molecule type" value="Genomic_DNA"/>
</dbReference>
<comment type="caution">
    <text evidence="3">The sequence shown here is derived from an EMBL/GenBank/DDBJ whole genome shotgun (WGS) entry which is preliminary data.</text>
</comment>
<evidence type="ECO:0000313" key="4">
    <source>
        <dbReference type="Proteomes" id="UP000219559"/>
    </source>
</evidence>
<dbReference type="CDD" id="cd00146">
    <property type="entry name" value="PKD"/>
    <property type="match status" value="1"/>
</dbReference>
<dbReference type="OrthoDB" id="1491481at2"/>
<reference evidence="3 4" key="1">
    <citation type="submission" date="2017-04" db="EMBL/GenBank/DDBJ databases">
        <title>A new member of the family Flavobacteriaceae isolated from ascidians.</title>
        <authorList>
            <person name="Chen L."/>
        </authorList>
    </citation>
    <scope>NUCLEOTIDE SEQUENCE [LARGE SCALE GENOMIC DNA]</scope>
    <source>
        <strain evidence="3 4">HQA918</strain>
    </source>
</reference>
<dbReference type="Gene3D" id="2.60.40.10">
    <property type="entry name" value="Immunoglobulins"/>
    <property type="match status" value="1"/>
</dbReference>
<organism evidence="3 4">
    <name type="scientific">Sediminicola luteus</name>
    <dbReference type="NCBI Taxonomy" id="319238"/>
    <lineage>
        <taxon>Bacteria</taxon>
        <taxon>Pseudomonadati</taxon>
        <taxon>Bacteroidota</taxon>
        <taxon>Flavobacteriia</taxon>
        <taxon>Flavobacteriales</taxon>
        <taxon>Flavobacteriaceae</taxon>
        <taxon>Sediminicola</taxon>
    </lineage>
</organism>